<name>Q3AFW8_CARHZ</name>
<evidence type="ECO:0000259" key="2">
    <source>
        <dbReference type="SMART" id="SM00244"/>
    </source>
</evidence>
<protein>
    <submittedName>
        <fullName evidence="3">SPFH domain/Band 7 family protein</fullName>
    </submittedName>
</protein>
<dbReference type="Gene3D" id="3.30.479.30">
    <property type="entry name" value="Band 7 domain"/>
    <property type="match status" value="1"/>
</dbReference>
<dbReference type="KEGG" id="chy:CHY_0094"/>
<evidence type="ECO:0000313" key="3">
    <source>
        <dbReference type="EMBL" id="ABB14308.1"/>
    </source>
</evidence>
<dbReference type="PANTHER" id="PTHR43446">
    <property type="entry name" value="MEMBRANE PROTEIN-RELATED"/>
    <property type="match status" value="1"/>
</dbReference>
<accession>Q3AFW8</accession>
<proteinExistence type="predicted"/>
<dbReference type="STRING" id="246194.CHY_0094"/>
<keyword evidence="4" id="KW-1185">Reference proteome</keyword>
<dbReference type="Proteomes" id="UP000002706">
    <property type="component" value="Chromosome"/>
</dbReference>
<sequence length="302" mass="33615">MQEKRVWKTNGYLGLLLTLVFFLLAVIVFVNTVMEASYIRPFLSFSINFSFLPWGWYLAAVSLLLGITLASGLTIVQPNMGAVVVFFGDYKGTIRESGFFLTLPFSSRKKVSLRVRNFNSAKLKVNDVDGNPVEIAAVVVFKVIDTAKAVFDVEDYEKFVEIQSETALRHVASKYPYDNFVEEGTSLRGNSDVVAKELASELQERLQVAGVEVLEARLTHLAYATEIAQAMLQRQQVSAILAARQKIVEGAVSMVQMAIERLEKDANISLDEERKAQMINNLMVAIVSDRSAQPVINTGTIY</sequence>
<dbReference type="EMBL" id="CP000141">
    <property type="protein sequence ID" value="ABB14308.1"/>
    <property type="molecule type" value="Genomic_DNA"/>
</dbReference>
<dbReference type="HOGENOM" id="CLU_053998_0_0_9"/>
<feature type="domain" description="Band 7" evidence="2">
    <location>
        <begin position="71"/>
        <end position="235"/>
    </location>
</feature>
<evidence type="ECO:0000256" key="1">
    <source>
        <dbReference type="SAM" id="Phobius"/>
    </source>
</evidence>
<keyword evidence="1" id="KW-0812">Transmembrane</keyword>
<keyword evidence="1" id="KW-1133">Transmembrane helix</keyword>
<dbReference type="RefSeq" id="WP_011343042.1">
    <property type="nucleotide sequence ID" value="NC_007503.1"/>
</dbReference>
<dbReference type="Pfam" id="PF01145">
    <property type="entry name" value="Band_7"/>
    <property type="match status" value="1"/>
</dbReference>
<evidence type="ECO:0000313" key="4">
    <source>
        <dbReference type="Proteomes" id="UP000002706"/>
    </source>
</evidence>
<keyword evidence="1" id="KW-0472">Membrane</keyword>
<dbReference type="SMART" id="SM00244">
    <property type="entry name" value="PHB"/>
    <property type="match status" value="1"/>
</dbReference>
<feature type="transmembrane region" description="Helical" evidence="1">
    <location>
        <begin position="12"/>
        <end position="34"/>
    </location>
</feature>
<feature type="transmembrane region" description="Helical" evidence="1">
    <location>
        <begin position="54"/>
        <end position="76"/>
    </location>
</feature>
<organism evidence="3 4">
    <name type="scientific">Carboxydothermus hydrogenoformans (strain ATCC BAA-161 / DSM 6008 / Z-2901)</name>
    <dbReference type="NCBI Taxonomy" id="246194"/>
    <lineage>
        <taxon>Bacteria</taxon>
        <taxon>Bacillati</taxon>
        <taxon>Bacillota</taxon>
        <taxon>Clostridia</taxon>
        <taxon>Thermoanaerobacterales</taxon>
        <taxon>Thermoanaerobacteraceae</taxon>
        <taxon>Carboxydothermus</taxon>
    </lineage>
</organism>
<dbReference type="CDD" id="cd03402">
    <property type="entry name" value="SPFH_like_u2"/>
    <property type="match status" value="1"/>
</dbReference>
<dbReference type="InterPro" id="IPR001107">
    <property type="entry name" value="Band_7"/>
</dbReference>
<dbReference type="PANTHER" id="PTHR43446:SF1">
    <property type="entry name" value="BAND 7 DOMAIN-CONTAINING PROTEIN"/>
    <property type="match status" value="1"/>
</dbReference>
<dbReference type="OrthoDB" id="9813479at2"/>
<dbReference type="AlphaFoldDB" id="Q3AFW8"/>
<gene>
    <name evidence="3" type="ordered locus">CHY_0094</name>
</gene>
<dbReference type="InterPro" id="IPR036013">
    <property type="entry name" value="Band_7/SPFH_dom_sf"/>
</dbReference>
<dbReference type="eggNOG" id="COG0330">
    <property type="taxonomic scope" value="Bacteria"/>
</dbReference>
<dbReference type="InParanoid" id="Q3AFW8"/>
<dbReference type="SUPFAM" id="SSF117892">
    <property type="entry name" value="Band 7/SPFH domain"/>
    <property type="match status" value="1"/>
</dbReference>
<reference evidence="3 4" key="1">
    <citation type="journal article" date="2005" name="PLoS Genet.">
        <title>Life in hot carbon monoxide: the complete genome sequence of Carboxydothermus hydrogenoformans Z-2901.</title>
        <authorList>
            <person name="Wu M."/>
            <person name="Ren Q."/>
            <person name="Durkin A.S."/>
            <person name="Daugherty S.C."/>
            <person name="Brinkac L.M."/>
            <person name="Dodson R.J."/>
            <person name="Madupu R."/>
            <person name="Sullivan S.A."/>
            <person name="Kolonay J.F."/>
            <person name="Haft D.H."/>
            <person name="Nelson W.C."/>
            <person name="Tallon L.J."/>
            <person name="Jones K.M."/>
            <person name="Ulrich L.E."/>
            <person name="Gonzalez J.M."/>
            <person name="Zhulin I.B."/>
            <person name="Robb F.T."/>
            <person name="Eisen J.A."/>
        </authorList>
    </citation>
    <scope>NUCLEOTIDE SEQUENCE [LARGE SCALE GENOMIC DNA]</scope>
    <source>
        <strain evidence="4">ATCC BAA-161 / DSM 6008 / Z-2901</strain>
    </source>
</reference>